<reference evidence="6" key="1">
    <citation type="submission" date="2022-01" db="EMBL/GenBank/DDBJ databases">
        <authorList>
            <person name="King R."/>
        </authorList>
    </citation>
    <scope>NUCLEOTIDE SEQUENCE</scope>
</reference>
<dbReference type="GO" id="GO:0005634">
    <property type="term" value="C:nucleus"/>
    <property type="evidence" value="ECO:0007669"/>
    <property type="project" value="UniProtKB-SubCell"/>
</dbReference>
<protein>
    <submittedName>
        <fullName evidence="6">Uncharacterized protein</fullName>
    </submittedName>
</protein>
<proteinExistence type="inferred from homology"/>
<feature type="compositionally biased region" description="Acidic residues" evidence="5">
    <location>
        <begin position="273"/>
        <end position="285"/>
    </location>
</feature>
<evidence type="ECO:0000256" key="4">
    <source>
        <dbReference type="ARBA" id="ARBA00023242"/>
    </source>
</evidence>
<feature type="region of interest" description="Disordered" evidence="5">
    <location>
        <begin position="437"/>
        <end position="464"/>
    </location>
</feature>
<feature type="region of interest" description="Disordered" evidence="5">
    <location>
        <begin position="386"/>
        <end position="416"/>
    </location>
</feature>
<dbReference type="GO" id="GO:0006364">
    <property type="term" value="P:rRNA processing"/>
    <property type="evidence" value="ECO:0007669"/>
    <property type="project" value="UniProtKB-KW"/>
</dbReference>
<dbReference type="PANTHER" id="PTHR13026">
    <property type="entry name" value="NNP-1 PROTEIN NOVEL NUCLEAR PROTEIN 1 NOP52"/>
    <property type="match status" value="1"/>
</dbReference>
<evidence type="ECO:0000256" key="1">
    <source>
        <dbReference type="ARBA" id="ARBA00004123"/>
    </source>
</evidence>
<dbReference type="InterPro" id="IPR010301">
    <property type="entry name" value="RRP1"/>
</dbReference>
<feature type="compositionally biased region" description="Basic and acidic residues" evidence="5">
    <location>
        <begin position="401"/>
        <end position="412"/>
    </location>
</feature>
<organism evidence="6 7">
    <name type="scientific">Phaedon cochleariae</name>
    <name type="common">Mustard beetle</name>
    <dbReference type="NCBI Taxonomy" id="80249"/>
    <lineage>
        <taxon>Eukaryota</taxon>
        <taxon>Metazoa</taxon>
        <taxon>Ecdysozoa</taxon>
        <taxon>Arthropoda</taxon>
        <taxon>Hexapoda</taxon>
        <taxon>Insecta</taxon>
        <taxon>Pterygota</taxon>
        <taxon>Neoptera</taxon>
        <taxon>Endopterygota</taxon>
        <taxon>Coleoptera</taxon>
        <taxon>Polyphaga</taxon>
        <taxon>Cucujiformia</taxon>
        <taxon>Chrysomeloidea</taxon>
        <taxon>Chrysomelidae</taxon>
        <taxon>Chrysomelinae</taxon>
        <taxon>Chrysomelini</taxon>
        <taxon>Phaedon</taxon>
    </lineage>
</organism>
<keyword evidence="7" id="KW-1185">Reference proteome</keyword>
<keyword evidence="3" id="KW-0698">rRNA processing</keyword>
<keyword evidence="4" id="KW-0539">Nucleus</keyword>
<feature type="region of interest" description="Disordered" evidence="5">
    <location>
        <begin position="273"/>
        <end position="293"/>
    </location>
</feature>
<feature type="compositionally biased region" description="Basic residues" evidence="5">
    <location>
        <begin position="451"/>
        <end position="464"/>
    </location>
</feature>
<reference evidence="6" key="2">
    <citation type="submission" date="2022-10" db="EMBL/GenBank/DDBJ databases">
        <authorList>
            <consortium name="ENA_rothamsted_submissions"/>
            <consortium name="culmorum"/>
            <person name="King R."/>
        </authorList>
    </citation>
    <scope>NUCLEOTIDE SEQUENCE</scope>
</reference>
<evidence type="ECO:0000256" key="5">
    <source>
        <dbReference type="SAM" id="MobiDB-lite"/>
    </source>
</evidence>
<dbReference type="EMBL" id="OU896717">
    <property type="protein sequence ID" value="CAG9814854.1"/>
    <property type="molecule type" value="Genomic_DNA"/>
</dbReference>
<dbReference type="AlphaFoldDB" id="A0A9N9SE54"/>
<dbReference type="Pfam" id="PF05997">
    <property type="entry name" value="Nop52"/>
    <property type="match status" value="1"/>
</dbReference>
<dbReference type="GO" id="GO:0030688">
    <property type="term" value="C:preribosome, small subunit precursor"/>
    <property type="evidence" value="ECO:0007669"/>
    <property type="project" value="InterPro"/>
</dbReference>
<name>A0A9N9SE54_PHACE</name>
<feature type="compositionally biased region" description="Polar residues" evidence="5">
    <location>
        <begin position="552"/>
        <end position="565"/>
    </location>
</feature>
<sequence length="706" mass="80908">MAVLMDLHKPVKEKTMKVVDKKIYLLTHELKLAKELAANDESTRKKTLKNLKKWFTKRSGIVPFTEEDFQVIWKGLFYCMWMSDKPLVQEECADTITKLIHLPTVDASLLFFKAGLIILINEWFGIDQLRLDKFLMLVRRLLREMLIVLRNSKFRRPLVVQFSDALSQTILSTTVKQPIGLFMHFTEIFLEELAKVSRGQIHNDRLVEILCPFIMNMTASNDGRHLGYLRKHIFTYLIRQSNLGLEYQEKYDAWKAQGFPGSIASMQKITLDEDERMSSDDEDETSENRLENTLDPRAGRVNVELPQIKFNPKSIVAALSESKFHKNSTTQSRKIINVLIEQFTKLANGEYPLGIKKIERSDMNQPDTNIRKAANRLIKFEQKLLGKNKKRKHDKENDDEIQGKLRKIDDKSKNKKKMKELNINEAVEKTNNLRKTTTSKKLSKEKNTIKATKKSKNHLTKGVKQSVKIKNRNGHLPDNDNIECVFERNSGTWVVFEVDKEINKNQAISALSVMPDKSSKVEPPSNSGYSNSSDFKPEVIQVIGSPKKIEDTNNLTESSKNSPKSKSTRKSIKPFPKSSWDEPLKEGEYEVFIHAKKHLKKLNKSASQQNKHSNTPLKSIKGKSRLSLESGLVKNPFSMTSTPSSSTKKVKINMQLNKSQEIHEHEAQILSSPGIPYDASRKPSKPLLKASMTPSPLNPFYKKQLF</sequence>
<dbReference type="PANTHER" id="PTHR13026:SF0">
    <property type="entry name" value="RIBOSOMAL RNA PROCESSING 1B"/>
    <property type="match status" value="1"/>
</dbReference>
<feature type="compositionally biased region" description="Polar residues" evidence="5">
    <location>
        <begin position="524"/>
        <end position="534"/>
    </location>
</feature>
<feature type="region of interest" description="Disordered" evidence="5">
    <location>
        <begin position="668"/>
        <end position="698"/>
    </location>
</feature>
<feature type="region of interest" description="Disordered" evidence="5">
    <location>
        <begin position="515"/>
        <end position="579"/>
    </location>
</feature>
<accession>A0A9N9SE54</accession>
<evidence type="ECO:0000313" key="7">
    <source>
        <dbReference type="Proteomes" id="UP001153737"/>
    </source>
</evidence>
<dbReference type="OrthoDB" id="2019504at2759"/>
<evidence type="ECO:0000313" key="6">
    <source>
        <dbReference type="EMBL" id="CAG9814854.1"/>
    </source>
</evidence>
<dbReference type="Proteomes" id="UP001153737">
    <property type="component" value="Chromosome 11"/>
</dbReference>
<evidence type="ECO:0000256" key="2">
    <source>
        <dbReference type="ARBA" id="ARBA00006374"/>
    </source>
</evidence>
<gene>
    <name evidence="6" type="ORF">PHAECO_LOCUS2387</name>
</gene>
<comment type="subcellular location">
    <subcellularLocation>
        <location evidence="1">Nucleus</location>
    </subcellularLocation>
</comment>
<evidence type="ECO:0000256" key="3">
    <source>
        <dbReference type="ARBA" id="ARBA00022552"/>
    </source>
</evidence>
<comment type="similarity">
    <text evidence="2">Belongs to the RRP1 family.</text>
</comment>